<organism evidence="1 2">
    <name type="scientific">Rhodococcus triatomae</name>
    <dbReference type="NCBI Taxonomy" id="300028"/>
    <lineage>
        <taxon>Bacteria</taxon>
        <taxon>Bacillati</taxon>
        <taxon>Actinomycetota</taxon>
        <taxon>Actinomycetes</taxon>
        <taxon>Mycobacteriales</taxon>
        <taxon>Nocardiaceae</taxon>
        <taxon>Rhodococcus</taxon>
    </lineage>
</organism>
<proteinExistence type="predicted"/>
<evidence type="ECO:0000313" key="2">
    <source>
        <dbReference type="Proteomes" id="UP000183263"/>
    </source>
</evidence>
<reference evidence="1 2" key="1">
    <citation type="submission" date="2016-10" db="EMBL/GenBank/DDBJ databases">
        <authorList>
            <person name="de Groot N.N."/>
        </authorList>
    </citation>
    <scope>NUCLEOTIDE SEQUENCE [LARGE SCALE GENOMIC DNA]</scope>
    <source>
        <strain evidence="1 2">DSM 44892</strain>
    </source>
</reference>
<dbReference type="Pfam" id="PF10947">
    <property type="entry name" value="DUF2628"/>
    <property type="match status" value="1"/>
</dbReference>
<dbReference type="OrthoDB" id="4466837at2"/>
<sequence>MPRMQRYSDDGDSVGAVHDVSVGTGERYEGFRPVWKWRFQFFDEFGVPGLGRPDPRFQAALKKLGFWARSRMVFNIWCVVFGVFYLMFLRLWRQAVLYLAAVSALALVEVFVGLPSSAATGAGTGIAVLFASRVNVHYYRLVTTGKETWSL</sequence>
<keyword evidence="2" id="KW-1185">Reference proteome</keyword>
<name>A0A1G8K3M3_9NOCA</name>
<evidence type="ECO:0000313" key="1">
    <source>
        <dbReference type="EMBL" id="SDI38086.1"/>
    </source>
</evidence>
<dbReference type="EMBL" id="FNDN01000007">
    <property type="protein sequence ID" value="SDI38086.1"/>
    <property type="molecule type" value="Genomic_DNA"/>
</dbReference>
<gene>
    <name evidence="1" type="ORF">SAMN05444695_10715</name>
</gene>
<dbReference type="RefSeq" id="WP_139183266.1">
    <property type="nucleotide sequence ID" value="NZ_CP048813.1"/>
</dbReference>
<protein>
    <recommendedName>
        <fullName evidence="3">DUF2628 domain-containing protein</fullName>
    </recommendedName>
</protein>
<dbReference type="InterPro" id="IPR024399">
    <property type="entry name" value="DUF2628"/>
</dbReference>
<accession>A0A1G8K3M3</accession>
<evidence type="ECO:0008006" key="3">
    <source>
        <dbReference type="Google" id="ProtNLM"/>
    </source>
</evidence>
<dbReference type="AlphaFoldDB" id="A0A1G8K3M3"/>
<dbReference type="Proteomes" id="UP000183263">
    <property type="component" value="Unassembled WGS sequence"/>
</dbReference>